<dbReference type="EMBL" id="JPQZ01000020">
    <property type="protein sequence ID" value="KKO75464.1"/>
    <property type="molecule type" value="Genomic_DNA"/>
</dbReference>
<evidence type="ECO:0000313" key="2">
    <source>
        <dbReference type="EMBL" id="KKO75464.1"/>
    </source>
</evidence>
<keyword evidence="1" id="KW-0812">Transmembrane</keyword>
<comment type="caution">
    <text evidence="2">The sequence shown here is derived from an EMBL/GenBank/DDBJ whole genome shotgun (WGS) entry which is preliminary data.</text>
</comment>
<dbReference type="GeneID" id="36319309"/>
<organism evidence="2 3">
    <name type="scientific">Vairimorpha ceranae</name>
    <dbReference type="NCBI Taxonomy" id="40302"/>
    <lineage>
        <taxon>Eukaryota</taxon>
        <taxon>Fungi</taxon>
        <taxon>Fungi incertae sedis</taxon>
        <taxon>Microsporidia</taxon>
        <taxon>Nosematidae</taxon>
        <taxon>Vairimorpha</taxon>
    </lineage>
</organism>
<name>A0A0F9ZD04_9MICR</name>
<evidence type="ECO:0000256" key="1">
    <source>
        <dbReference type="SAM" id="Phobius"/>
    </source>
</evidence>
<protein>
    <submittedName>
        <fullName evidence="2">Uncharacterized protein</fullName>
    </submittedName>
</protein>
<sequence>MIFLILRINGFFITPNMKTNFSRILKIKSAFILISIGYCFIIFVKLFIFLVSYYYNDFITAVNAVASANSFFITNFKNNCNNNRNYDQDKLEEAVEEQTVIQRLLKKCRQPFSFSLCILLLFVFGGLFFIVFKTRNSLEMNGSFNEEVTTASLNQTM</sequence>
<dbReference type="Proteomes" id="UP000034350">
    <property type="component" value="Unassembled WGS sequence"/>
</dbReference>
<proteinExistence type="predicted"/>
<keyword evidence="3" id="KW-1185">Reference proteome</keyword>
<dbReference type="RefSeq" id="XP_024331206.1">
    <property type="nucleotide sequence ID" value="XM_024474392.1"/>
</dbReference>
<reference evidence="2 3" key="1">
    <citation type="journal article" date="2015" name="Environ. Microbiol.">
        <title>Genome analyses suggest the presence of polyploidy and recent human-driven expansions in eight global populations of the honeybee pathogen Nosema ceranae.</title>
        <authorList>
            <person name="Pelin A."/>
            <person name="Selman M."/>
            <person name="Aris-Brosou S."/>
            <person name="Farinelli L."/>
            <person name="Corradi N."/>
        </authorList>
    </citation>
    <scope>NUCLEOTIDE SEQUENCE [LARGE SCALE GENOMIC DNA]</scope>
    <source>
        <strain evidence="2 3">PA08 1199</strain>
    </source>
</reference>
<dbReference type="AlphaFoldDB" id="A0A0F9ZD04"/>
<accession>A0A0F9ZD04</accession>
<evidence type="ECO:0000313" key="3">
    <source>
        <dbReference type="Proteomes" id="UP000034350"/>
    </source>
</evidence>
<dbReference type="VEuPathDB" id="MicrosporidiaDB:AAJ76_2000012791"/>
<feature type="transmembrane region" description="Helical" evidence="1">
    <location>
        <begin position="112"/>
        <end position="132"/>
    </location>
</feature>
<keyword evidence="1" id="KW-0472">Membrane</keyword>
<gene>
    <name evidence="2" type="ORF">AAJ76_2000012791</name>
</gene>
<feature type="transmembrane region" description="Helical" evidence="1">
    <location>
        <begin position="30"/>
        <end position="55"/>
    </location>
</feature>
<dbReference type="VEuPathDB" id="MicrosporidiaDB:G9O61_00g010160"/>
<keyword evidence="1" id="KW-1133">Transmembrane helix</keyword>